<organism evidence="1 2">
    <name type="scientific">Oedothorax gibbosus</name>
    <dbReference type="NCBI Taxonomy" id="931172"/>
    <lineage>
        <taxon>Eukaryota</taxon>
        <taxon>Metazoa</taxon>
        <taxon>Ecdysozoa</taxon>
        <taxon>Arthropoda</taxon>
        <taxon>Chelicerata</taxon>
        <taxon>Arachnida</taxon>
        <taxon>Araneae</taxon>
        <taxon>Araneomorphae</taxon>
        <taxon>Entelegynae</taxon>
        <taxon>Araneoidea</taxon>
        <taxon>Linyphiidae</taxon>
        <taxon>Erigoninae</taxon>
        <taxon>Oedothorax</taxon>
    </lineage>
</organism>
<sequence>MTTCSRPTKARVFRVQVLFCFNATHFSVESWFSEGGDPGLCQEIPIMDEDVSNPDLATTYTFLQRTTRNDVHLFKAQSQSHVSHGVTIVMTKIITLDVPKK</sequence>
<evidence type="ECO:0000313" key="1">
    <source>
        <dbReference type="EMBL" id="KAG8183193.1"/>
    </source>
</evidence>
<evidence type="ECO:0000313" key="2">
    <source>
        <dbReference type="Proteomes" id="UP000827092"/>
    </source>
</evidence>
<accession>A0AAV6UHP4</accession>
<proteinExistence type="predicted"/>
<dbReference type="EMBL" id="JAFNEN010000427">
    <property type="protein sequence ID" value="KAG8183193.1"/>
    <property type="molecule type" value="Genomic_DNA"/>
</dbReference>
<comment type="caution">
    <text evidence="1">The sequence shown here is derived from an EMBL/GenBank/DDBJ whole genome shotgun (WGS) entry which is preliminary data.</text>
</comment>
<name>A0AAV6UHP4_9ARAC</name>
<protein>
    <submittedName>
        <fullName evidence="1">Uncharacterized protein</fullName>
    </submittedName>
</protein>
<gene>
    <name evidence="1" type="ORF">JTE90_005645</name>
</gene>
<keyword evidence="2" id="KW-1185">Reference proteome</keyword>
<reference evidence="1 2" key="1">
    <citation type="journal article" date="2022" name="Nat. Ecol. Evol.">
        <title>A masculinizing supergene underlies an exaggerated male reproductive morph in a spider.</title>
        <authorList>
            <person name="Hendrickx F."/>
            <person name="De Corte Z."/>
            <person name="Sonet G."/>
            <person name="Van Belleghem S.M."/>
            <person name="Kostlbacher S."/>
            <person name="Vangestel C."/>
        </authorList>
    </citation>
    <scope>NUCLEOTIDE SEQUENCE [LARGE SCALE GENOMIC DNA]</scope>
    <source>
        <strain evidence="1">W744_W776</strain>
    </source>
</reference>
<dbReference type="AlphaFoldDB" id="A0AAV6UHP4"/>
<dbReference type="Proteomes" id="UP000827092">
    <property type="component" value="Unassembled WGS sequence"/>
</dbReference>